<keyword evidence="2" id="KW-1185">Reference proteome</keyword>
<proteinExistence type="predicted"/>
<protein>
    <submittedName>
        <fullName evidence="1">Uncharacterized protein</fullName>
    </submittedName>
</protein>
<dbReference type="EMBL" id="JACAZH010000004">
    <property type="protein sequence ID" value="KAF7370239.1"/>
    <property type="molecule type" value="Genomic_DNA"/>
</dbReference>
<sequence length="143" mass="15855">MIFMSLAGFQGKGSKKAKSCLVVLLPPHQQDHVTVRAFSEHICTAFILFCSLQTISCIVRLIVEAGIDAVASIWACFYLSEIFPAWCVCTAALYTLQLWRRTLRLTGGFYSGRCCTRILVLVPKCTTNMSRTKTKTDPGVLAQ</sequence>
<comment type="caution">
    <text evidence="1">The sequence shown here is derived from an EMBL/GenBank/DDBJ whole genome shotgun (WGS) entry which is preliminary data.</text>
</comment>
<dbReference type="Proteomes" id="UP000623467">
    <property type="component" value="Unassembled WGS sequence"/>
</dbReference>
<accession>A0A8H7DCB4</accession>
<organism evidence="1 2">
    <name type="scientific">Mycena sanguinolenta</name>
    <dbReference type="NCBI Taxonomy" id="230812"/>
    <lineage>
        <taxon>Eukaryota</taxon>
        <taxon>Fungi</taxon>
        <taxon>Dikarya</taxon>
        <taxon>Basidiomycota</taxon>
        <taxon>Agaricomycotina</taxon>
        <taxon>Agaricomycetes</taxon>
        <taxon>Agaricomycetidae</taxon>
        <taxon>Agaricales</taxon>
        <taxon>Marasmiineae</taxon>
        <taxon>Mycenaceae</taxon>
        <taxon>Mycena</taxon>
    </lineage>
</organism>
<evidence type="ECO:0000313" key="2">
    <source>
        <dbReference type="Proteomes" id="UP000623467"/>
    </source>
</evidence>
<gene>
    <name evidence="1" type="ORF">MSAN_00654700</name>
</gene>
<reference evidence="1" key="1">
    <citation type="submission" date="2020-05" db="EMBL/GenBank/DDBJ databases">
        <title>Mycena genomes resolve the evolution of fungal bioluminescence.</title>
        <authorList>
            <person name="Tsai I.J."/>
        </authorList>
    </citation>
    <scope>NUCLEOTIDE SEQUENCE</scope>
    <source>
        <strain evidence="1">160909Yilan</strain>
    </source>
</reference>
<name>A0A8H7DCB4_9AGAR</name>
<evidence type="ECO:0000313" key="1">
    <source>
        <dbReference type="EMBL" id="KAF7370239.1"/>
    </source>
</evidence>
<dbReference type="AlphaFoldDB" id="A0A8H7DCB4"/>